<organism evidence="1 2">
    <name type="scientific">Lactuca saligna</name>
    <name type="common">Willowleaf lettuce</name>
    <dbReference type="NCBI Taxonomy" id="75948"/>
    <lineage>
        <taxon>Eukaryota</taxon>
        <taxon>Viridiplantae</taxon>
        <taxon>Streptophyta</taxon>
        <taxon>Embryophyta</taxon>
        <taxon>Tracheophyta</taxon>
        <taxon>Spermatophyta</taxon>
        <taxon>Magnoliopsida</taxon>
        <taxon>eudicotyledons</taxon>
        <taxon>Gunneridae</taxon>
        <taxon>Pentapetalae</taxon>
        <taxon>asterids</taxon>
        <taxon>campanulids</taxon>
        <taxon>Asterales</taxon>
        <taxon>Asteraceae</taxon>
        <taxon>Cichorioideae</taxon>
        <taxon>Cichorieae</taxon>
        <taxon>Lactucinae</taxon>
        <taxon>Lactuca</taxon>
    </lineage>
</organism>
<proteinExistence type="predicted"/>
<gene>
    <name evidence="1" type="ORF">LSALG_LOCUS30204</name>
</gene>
<keyword evidence="2" id="KW-1185">Reference proteome</keyword>
<dbReference type="EMBL" id="OX465082">
    <property type="protein sequence ID" value="CAI9291041.1"/>
    <property type="molecule type" value="Genomic_DNA"/>
</dbReference>
<name>A0AA36EC53_LACSI</name>
<dbReference type="AlphaFoldDB" id="A0AA36EC53"/>
<dbReference type="Proteomes" id="UP001177003">
    <property type="component" value="Chromosome 6"/>
</dbReference>
<sequence>MSKKISNLEALSWRVADDSGLTARLAPFLTRVLRDDNGLELFIYHCWQRVIGCWEGAYVSRTTEESVVCSPIYRLIHCLVSSIIFQRQECDKVPSGNLFYMWCLIKTEDLHWALGF</sequence>
<protein>
    <submittedName>
        <fullName evidence="1">Uncharacterized protein</fullName>
    </submittedName>
</protein>
<evidence type="ECO:0000313" key="1">
    <source>
        <dbReference type="EMBL" id="CAI9291041.1"/>
    </source>
</evidence>
<reference evidence="1" key="1">
    <citation type="submission" date="2023-04" db="EMBL/GenBank/DDBJ databases">
        <authorList>
            <person name="Vijverberg K."/>
            <person name="Xiong W."/>
            <person name="Schranz E."/>
        </authorList>
    </citation>
    <scope>NUCLEOTIDE SEQUENCE</scope>
</reference>
<accession>A0AA36EC53</accession>
<evidence type="ECO:0000313" key="2">
    <source>
        <dbReference type="Proteomes" id="UP001177003"/>
    </source>
</evidence>